<organism evidence="2 3">
    <name type="scientific">Apiospora saccharicola</name>
    <dbReference type="NCBI Taxonomy" id="335842"/>
    <lineage>
        <taxon>Eukaryota</taxon>
        <taxon>Fungi</taxon>
        <taxon>Dikarya</taxon>
        <taxon>Ascomycota</taxon>
        <taxon>Pezizomycotina</taxon>
        <taxon>Sordariomycetes</taxon>
        <taxon>Xylariomycetidae</taxon>
        <taxon>Amphisphaeriales</taxon>
        <taxon>Apiosporaceae</taxon>
        <taxon>Apiospora</taxon>
    </lineage>
</organism>
<accession>A0ABR1UFB9</accession>
<protein>
    <submittedName>
        <fullName evidence="2">Uncharacterized protein</fullName>
    </submittedName>
</protein>
<dbReference type="Proteomes" id="UP001446871">
    <property type="component" value="Unassembled WGS sequence"/>
</dbReference>
<name>A0ABR1UFB9_9PEZI</name>
<dbReference type="EMBL" id="JAQQWM010000007">
    <property type="protein sequence ID" value="KAK8057412.1"/>
    <property type="molecule type" value="Genomic_DNA"/>
</dbReference>
<evidence type="ECO:0000313" key="3">
    <source>
        <dbReference type="Proteomes" id="UP001446871"/>
    </source>
</evidence>
<comment type="caution">
    <text evidence="2">The sequence shown here is derived from an EMBL/GenBank/DDBJ whole genome shotgun (WGS) entry which is preliminary data.</text>
</comment>
<gene>
    <name evidence="2" type="ORF">PG996_011349</name>
</gene>
<keyword evidence="3" id="KW-1185">Reference proteome</keyword>
<feature type="compositionally biased region" description="Basic residues" evidence="1">
    <location>
        <begin position="1"/>
        <end position="10"/>
    </location>
</feature>
<evidence type="ECO:0000256" key="1">
    <source>
        <dbReference type="SAM" id="MobiDB-lite"/>
    </source>
</evidence>
<evidence type="ECO:0000313" key="2">
    <source>
        <dbReference type="EMBL" id="KAK8057412.1"/>
    </source>
</evidence>
<reference evidence="2 3" key="1">
    <citation type="submission" date="2023-01" db="EMBL/GenBank/DDBJ databases">
        <title>Analysis of 21 Apiospora genomes using comparative genomics revels a genus with tremendous synthesis potential of carbohydrate active enzymes and secondary metabolites.</title>
        <authorList>
            <person name="Sorensen T."/>
        </authorList>
    </citation>
    <scope>NUCLEOTIDE SEQUENCE [LARGE SCALE GENOMIC DNA]</scope>
    <source>
        <strain evidence="2 3">CBS 83171</strain>
    </source>
</reference>
<proteinExistence type="predicted"/>
<sequence>MQRLHVHRRGNQQPLPVSRDGQRRREIFEGSYTPHAAGDGVGPVQGVAVAREQAGRPSVHETSVAGRGE</sequence>
<feature type="region of interest" description="Disordered" evidence="1">
    <location>
        <begin position="1"/>
        <end position="69"/>
    </location>
</feature>